<evidence type="ECO:0000313" key="2">
    <source>
        <dbReference type="EMBL" id="HJF71529.1"/>
    </source>
</evidence>
<sequence>MVQSFIIYSSLFVVISFFGTMYYRAKKYHKGNGQSEVCFWFPILFFAVIIGLRYDVGTDHVGYIHDYLYGTNQQFEIGFAWLMDTCKSYHLHFAYFFGILAFIQIFCYYTSFKRQSFLLPYLGLMLFVSNEWFFWVNGIRQATAMCIWLLSLECFNRRKYVWMVVFMALAITFHKSAVILVVLYPLLFLRKDYFSNIKVQMIIFISVFVVRMSLESVFLKIEPLISFYAMKIGYDSYLNRDLFSDSISGGSGIFDIWKNLINLSIILCSTKMKMYFNDKKFIT</sequence>
<comment type="caution">
    <text evidence="2">The sequence shown here is derived from an EMBL/GenBank/DDBJ whole genome shotgun (WGS) entry which is preliminary data.</text>
</comment>
<feature type="non-terminal residue" evidence="2">
    <location>
        <position position="283"/>
    </location>
</feature>
<accession>A0A921H6W1</accession>
<gene>
    <name evidence="2" type="ORF">K8V05_12315</name>
</gene>
<proteinExistence type="predicted"/>
<protein>
    <submittedName>
        <fullName evidence="2">EpsG family protein</fullName>
    </submittedName>
</protein>
<feature type="transmembrane region" description="Helical" evidence="1">
    <location>
        <begin position="117"/>
        <end position="135"/>
    </location>
</feature>
<feature type="transmembrane region" description="Helical" evidence="1">
    <location>
        <begin position="89"/>
        <end position="110"/>
    </location>
</feature>
<name>A0A921H6W1_9BACT</name>
<feature type="transmembrane region" description="Helical" evidence="1">
    <location>
        <begin position="201"/>
        <end position="221"/>
    </location>
</feature>
<reference evidence="2" key="2">
    <citation type="submission" date="2021-09" db="EMBL/GenBank/DDBJ databases">
        <authorList>
            <person name="Gilroy R."/>
        </authorList>
    </citation>
    <scope>NUCLEOTIDE SEQUENCE</scope>
    <source>
        <strain evidence="2">6966</strain>
    </source>
</reference>
<feature type="transmembrane region" description="Helical" evidence="1">
    <location>
        <begin position="6"/>
        <end position="25"/>
    </location>
</feature>
<keyword evidence="1" id="KW-1133">Transmembrane helix</keyword>
<keyword evidence="1" id="KW-0472">Membrane</keyword>
<feature type="transmembrane region" description="Helical" evidence="1">
    <location>
        <begin position="160"/>
        <end position="189"/>
    </location>
</feature>
<organism evidence="2 3">
    <name type="scientific">Butyricimonas virosa</name>
    <dbReference type="NCBI Taxonomy" id="544645"/>
    <lineage>
        <taxon>Bacteria</taxon>
        <taxon>Pseudomonadati</taxon>
        <taxon>Bacteroidota</taxon>
        <taxon>Bacteroidia</taxon>
        <taxon>Bacteroidales</taxon>
        <taxon>Odoribacteraceae</taxon>
        <taxon>Butyricimonas</taxon>
    </lineage>
</organism>
<feature type="transmembrane region" description="Helical" evidence="1">
    <location>
        <begin position="37"/>
        <end position="54"/>
    </location>
</feature>
<dbReference type="Proteomes" id="UP000742098">
    <property type="component" value="Unassembled WGS sequence"/>
</dbReference>
<dbReference type="AlphaFoldDB" id="A0A921H6W1"/>
<dbReference type="EMBL" id="DYVS01000228">
    <property type="protein sequence ID" value="HJF71529.1"/>
    <property type="molecule type" value="Genomic_DNA"/>
</dbReference>
<dbReference type="InterPro" id="IPR049458">
    <property type="entry name" value="EpsG-like"/>
</dbReference>
<evidence type="ECO:0000313" key="3">
    <source>
        <dbReference type="Proteomes" id="UP000742098"/>
    </source>
</evidence>
<dbReference type="Pfam" id="PF14897">
    <property type="entry name" value="EpsG"/>
    <property type="match status" value="1"/>
</dbReference>
<keyword evidence="1" id="KW-0812">Transmembrane</keyword>
<reference evidence="2" key="1">
    <citation type="journal article" date="2021" name="PeerJ">
        <title>Extensive microbial diversity within the chicken gut microbiome revealed by metagenomics and culture.</title>
        <authorList>
            <person name="Gilroy R."/>
            <person name="Ravi A."/>
            <person name="Getino M."/>
            <person name="Pursley I."/>
            <person name="Horton D.L."/>
            <person name="Alikhan N.F."/>
            <person name="Baker D."/>
            <person name="Gharbi K."/>
            <person name="Hall N."/>
            <person name="Watson M."/>
            <person name="Adriaenssens E.M."/>
            <person name="Foster-Nyarko E."/>
            <person name="Jarju S."/>
            <person name="Secka A."/>
            <person name="Antonio M."/>
            <person name="Oren A."/>
            <person name="Chaudhuri R.R."/>
            <person name="La Ragione R."/>
            <person name="Hildebrand F."/>
            <person name="Pallen M.J."/>
        </authorList>
    </citation>
    <scope>NUCLEOTIDE SEQUENCE</scope>
    <source>
        <strain evidence="2">6966</strain>
    </source>
</reference>
<evidence type="ECO:0000256" key="1">
    <source>
        <dbReference type="SAM" id="Phobius"/>
    </source>
</evidence>